<keyword evidence="3" id="KW-1185">Reference proteome</keyword>
<dbReference type="Proteomes" id="UP001153620">
    <property type="component" value="Chromosome 4"/>
</dbReference>
<keyword evidence="1" id="KW-0732">Signal</keyword>
<sequence>MNIQSIIILLASLTALTSAILPGIDKTRAFSDRDLVILIKRKYENLPDYYLDDDYYKTDIEFLRSSSQNCVFNKLNLIDVDDVTMDELKNFDPITAIGDEQEDVNTMVIYVMYSCIEDANKFIDHDFANFVKKPRHPIPQNSTECAKFELTKLNKNKPLIDSFPSLKNFTKKQCNKILKDLKTVNKSNDDDFRGCLKIYDNSSLEYELKFAIMNHEMPNEKTYNEEKEKYGRESTIVNNEFVDCMIKRIL</sequence>
<name>A0A9N9WY89_9DIPT</name>
<dbReference type="AlphaFoldDB" id="A0A9N9WY89"/>
<organism evidence="2 3">
    <name type="scientific">Chironomus riparius</name>
    <dbReference type="NCBI Taxonomy" id="315576"/>
    <lineage>
        <taxon>Eukaryota</taxon>
        <taxon>Metazoa</taxon>
        <taxon>Ecdysozoa</taxon>
        <taxon>Arthropoda</taxon>
        <taxon>Hexapoda</taxon>
        <taxon>Insecta</taxon>
        <taxon>Pterygota</taxon>
        <taxon>Neoptera</taxon>
        <taxon>Endopterygota</taxon>
        <taxon>Diptera</taxon>
        <taxon>Nematocera</taxon>
        <taxon>Chironomoidea</taxon>
        <taxon>Chironomidae</taxon>
        <taxon>Chironominae</taxon>
        <taxon>Chironomus</taxon>
    </lineage>
</organism>
<accession>A0A9N9WY89</accession>
<evidence type="ECO:0000313" key="3">
    <source>
        <dbReference type="Proteomes" id="UP001153620"/>
    </source>
</evidence>
<feature type="signal peptide" evidence="1">
    <location>
        <begin position="1"/>
        <end position="19"/>
    </location>
</feature>
<dbReference type="OrthoDB" id="10450028at2759"/>
<evidence type="ECO:0000313" key="2">
    <source>
        <dbReference type="EMBL" id="CAG9810876.1"/>
    </source>
</evidence>
<protein>
    <submittedName>
        <fullName evidence="2">Uncharacterized protein</fullName>
    </submittedName>
</protein>
<evidence type="ECO:0000256" key="1">
    <source>
        <dbReference type="SAM" id="SignalP"/>
    </source>
</evidence>
<reference evidence="2" key="2">
    <citation type="submission" date="2022-10" db="EMBL/GenBank/DDBJ databases">
        <authorList>
            <consortium name="ENA_rothamsted_submissions"/>
            <consortium name="culmorum"/>
            <person name="King R."/>
        </authorList>
    </citation>
    <scope>NUCLEOTIDE SEQUENCE</scope>
</reference>
<dbReference type="EMBL" id="OU895880">
    <property type="protein sequence ID" value="CAG9810876.1"/>
    <property type="molecule type" value="Genomic_DNA"/>
</dbReference>
<gene>
    <name evidence="2" type="ORF">CHIRRI_LOCUS13688</name>
</gene>
<reference evidence="2" key="1">
    <citation type="submission" date="2022-01" db="EMBL/GenBank/DDBJ databases">
        <authorList>
            <person name="King R."/>
        </authorList>
    </citation>
    <scope>NUCLEOTIDE SEQUENCE</scope>
</reference>
<proteinExistence type="predicted"/>
<feature type="chain" id="PRO_5040433634" evidence="1">
    <location>
        <begin position="20"/>
        <end position="250"/>
    </location>
</feature>